<dbReference type="Proteomes" id="UP000256328">
    <property type="component" value="Unassembled WGS sequence"/>
</dbReference>
<evidence type="ECO:0000313" key="4">
    <source>
        <dbReference type="EMBL" id="RDW86008.1"/>
    </source>
</evidence>
<dbReference type="Gene3D" id="3.40.50.720">
    <property type="entry name" value="NAD(P)-binding Rossmann-like Domain"/>
    <property type="match status" value="1"/>
</dbReference>
<dbReference type="EMBL" id="PDLN01000005">
    <property type="protein sequence ID" value="RDW86008.1"/>
    <property type="molecule type" value="Genomic_DNA"/>
</dbReference>
<comment type="similarity">
    <text evidence="2">Belongs to the NAD(P)-dependent epimerase/dehydratase family. Dihydroflavonol-4-reductase subfamily.</text>
</comment>
<comment type="caution">
    <text evidence="4">The sequence shown here is derived from an EMBL/GenBank/DDBJ whole genome shotgun (WGS) entry which is preliminary data.</text>
</comment>
<dbReference type="OrthoDB" id="2735536at2759"/>
<accession>A0A3D8SJQ6</accession>
<name>A0A3D8SJQ6_9HELO</name>
<dbReference type="SUPFAM" id="SSF51735">
    <property type="entry name" value="NAD(P)-binding Rossmann-fold domains"/>
    <property type="match status" value="1"/>
</dbReference>
<dbReference type="InterPro" id="IPR001509">
    <property type="entry name" value="Epimerase_deHydtase"/>
</dbReference>
<dbReference type="InterPro" id="IPR036291">
    <property type="entry name" value="NAD(P)-bd_dom_sf"/>
</dbReference>
<reference evidence="4 5" key="1">
    <citation type="journal article" date="2018" name="IMA Fungus">
        <title>IMA Genome-F 9: Draft genome sequence of Annulohypoxylon stygium, Aspergillus mulundensis, Berkeleyomyces basicola (syn. Thielaviopsis basicola), Ceratocystis smalleyi, two Cercospora beticola strains, Coleophoma cylindrospora, Fusarium fracticaudum, Phialophora cf. hyalina, and Morchella septimelata.</title>
        <authorList>
            <person name="Wingfield B.D."/>
            <person name="Bills G.F."/>
            <person name="Dong Y."/>
            <person name="Huang W."/>
            <person name="Nel W.J."/>
            <person name="Swalarsk-Parry B.S."/>
            <person name="Vaghefi N."/>
            <person name="Wilken P.M."/>
            <person name="An Z."/>
            <person name="de Beer Z.W."/>
            <person name="De Vos L."/>
            <person name="Chen L."/>
            <person name="Duong T.A."/>
            <person name="Gao Y."/>
            <person name="Hammerbacher A."/>
            <person name="Kikkert J.R."/>
            <person name="Li Y."/>
            <person name="Li H."/>
            <person name="Li K."/>
            <person name="Li Q."/>
            <person name="Liu X."/>
            <person name="Ma X."/>
            <person name="Naidoo K."/>
            <person name="Pethybridge S.J."/>
            <person name="Sun J."/>
            <person name="Steenkamp E.T."/>
            <person name="van der Nest M.A."/>
            <person name="van Wyk S."/>
            <person name="Wingfield M.J."/>
            <person name="Xiong C."/>
            <person name="Yue Q."/>
            <person name="Zhang X."/>
        </authorList>
    </citation>
    <scope>NUCLEOTIDE SEQUENCE [LARGE SCALE GENOMIC DNA]</scope>
    <source>
        <strain evidence="4 5">BP5796</strain>
    </source>
</reference>
<gene>
    <name evidence="4" type="ORF">BP5796_04333</name>
</gene>
<feature type="domain" description="NAD-dependent epimerase/dehydratase" evidence="3">
    <location>
        <begin position="6"/>
        <end position="253"/>
    </location>
</feature>
<dbReference type="InterPro" id="IPR050425">
    <property type="entry name" value="NAD(P)_dehydrat-like"/>
</dbReference>
<keyword evidence="5" id="KW-1185">Reference proteome</keyword>
<evidence type="ECO:0000256" key="2">
    <source>
        <dbReference type="ARBA" id="ARBA00023445"/>
    </source>
</evidence>
<dbReference type="PANTHER" id="PTHR10366:SF812">
    <property type="entry name" value="VPS9 DOMAIN-CONTAINING PROTEIN"/>
    <property type="match status" value="1"/>
</dbReference>
<evidence type="ECO:0000313" key="5">
    <source>
        <dbReference type="Proteomes" id="UP000256328"/>
    </source>
</evidence>
<dbReference type="Pfam" id="PF01370">
    <property type="entry name" value="Epimerase"/>
    <property type="match status" value="1"/>
</dbReference>
<protein>
    <submittedName>
        <fullName evidence="4">Dihydroflavonal-4-reductase-1</fullName>
    </submittedName>
</protein>
<dbReference type="AlphaFoldDB" id="A0A3D8SJQ6"/>
<evidence type="ECO:0000256" key="1">
    <source>
        <dbReference type="ARBA" id="ARBA00023002"/>
    </source>
</evidence>
<organism evidence="4 5">
    <name type="scientific">Coleophoma crateriformis</name>
    <dbReference type="NCBI Taxonomy" id="565419"/>
    <lineage>
        <taxon>Eukaryota</taxon>
        <taxon>Fungi</taxon>
        <taxon>Dikarya</taxon>
        <taxon>Ascomycota</taxon>
        <taxon>Pezizomycotina</taxon>
        <taxon>Leotiomycetes</taxon>
        <taxon>Helotiales</taxon>
        <taxon>Dermateaceae</taxon>
        <taxon>Coleophoma</taxon>
    </lineage>
</organism>
<proteinExistence type="inferred from homology"/>
<sequence>MASPLVFITGGTGFIGSHVILSTLKAGYRVLLSIRKPEQKDVITQRYSDYTSKIKTVVIPDMTKAESFEDALNDVTFVFHLASPMPGSGPDVRTDYVNPAVQATEAVLYAALDFPQIKKVVVMSSALALLQVDAMDGDDVSVRDNTGEVIEVNLDNPFPDDLVGHGQKYAASKIFAHQATKAFLKNQKPHYILTTFHPVFVMGDSLIQNSAKDIDGINAFFWQGLFSAKPIIGTGWVHVRDVADAHVKALEAPIETGTEFLLSLPGFPWEEAVDYIKAQYPNLGCKLEPPFGKRWTVDASTAERILKMQWRPREEIIHDVIDQQLSFQAGVGGQ</sequence>
<keyword evidence="1" id="KW-0560">Oxidoreductase</keyword>
<evidence type="ECO:0000259" key="3">
    <source>
        <dbReference type="Pfam" id="PF01370"/>
    </source>
</evidence>
<dbReference type="PANTHER" id="PTHR10366">
    <property type="entry name" value="NAD DEPENDENT EPIMERASE/DEHYDRATASE"/>
    <property type="match status" value="1"/>
</dbReference>
<dbReference type="GO" id="GO:0016616">
    <property type="term" value="F:oxidoreductase activity, acting on the CH-OH group of donors, NAD or NADP as acceptor"/>
    <property type="evidence" value="ECO:0007669"/>
    <property type="project" value="TreeGrafter"/>
</dbReference>